<evidence type="ECO:0000256" key="1">
    <source>
        <dbReference type="SAM" id="MobiDB-lite"/>
    </source>
</evidence>
<proteinExistence type="predicted"/>
<sequence>MGCLFSAMDVSDQLPKARQRMHRSAELSMDICGGLTIVFYAARGPRADRPAAAARGGKWPPGSSHPHTAFD</sequence>
<feature type="region of interest" description="Disordered" evidence="1">
    <location>
        <begin position="50"/>
        <end position="71"/>
    </location>
</feature>
<protein>
    <submittedName>
        <fullName evidence="2">Uncharacterized protein</fullName>
    </submittedName>
</protein>
<gene>
    <name evidence="2" type="ORF">HaLaN_04480</name>
</gene>
<evidence type="ECO:0000313" key="2">
    <source>
        <dbReference type="EMBL" id="GFH09358.1"/>
    </source>
</evidence>
<evidence type="ECO:0000313" key="3">
    <source>
        <dbReference type="Proteomes" id="UP000485058"/>
    </source>
</evidence>
<comment type="caution">
    <text evidence="2">The sequence shown here is derived from an EMBL/GenBank/DDBJ whole genome shotgun (WGS) entry which is preliminary data.</text>
</comment>
<name>A0A699YNJ9_HAELA</name>
<organism evidence="2 3">
    <name type="scientific">Haematococcus lacustris</name>
    <name type="common">Green alga</name>
    <name type="synonym">Haematococcus pluvialis</name>
    <dbReference type="NCBI Taxonomy" id="44745"/>
    <lineage>
        <taxon>Eukaryota</taxon>
        <taxon>Viridiplantae</taxon>
        <taxon>Chlorophyta</taxon>
        <taxon>core chlorophytes</taxon>
        <taxon>Chlorophyceae</taxon>
        <taxon>CS clade</taxon>
        <taxon>Chlamydomonadales</taxon>
        <taxon>Haematococcaceae</taxon>
        <taxon>Haematococcus</taxon>
    </lineage>
</organism>
<dbReference type="EMBL" id="BLLF01000228">
    <property type="protein sequence ID" value="GFH09358.1"/>
    <property type="molecule type" value="Genomic_DNA"/>
</dbReference>
<keyword evidence="3" id="KW-1185">Reference proteome</keyword>
<dbReference type="Proteomes" id="UP000485058">
    <property type="component" value="Unassembled WGS sequence"/>
</dbReference>
<accession>A0A699YNJ9</accession>
<dbReference type="AlphaFoldDB" id="A0A699YNJ9"/>
<reference evidence="2 3" key="1">
    <citation type="submission" date="2020-02" db="EMBL/GenBank/DDBJ databases">
        <title>Draft genome sequence of Haematococcus lacustris strain NIES-144.</title>
        <authorList>
            <person name="Morimoto D."/>
            <person name="Nakagawa S."/>
            <person name="Yoshida T."/>
            <person name="Sawayama S."/>
        </authorList>
    </citation>
    <scope>NUCLEOTIDE SEQUENCE [LARGE SCALE GENOMIC DNA]</scope>
    <source>
        <strain evidence="2 3">NIES-144</strain>
    </source>
</reference>